<feature type="compositionally biased region" description="Low complexity" evidence="2">
    <location>
        <begin position="151"/>
        <end position="191"/>
    </location>
</feature>
<dbReference type="GO" id="GO:0005509">
    <property type="term" value="F:calcium ion binding"/>
    <property type="evidence" value="ECO:0007669"/>
    <property type="project" value="InterPro"/>
</dbReference>
<dbReference type="PROSITE" id="PS50222">
    <property type="entry name" value="EF_HAND_2"/>
    <property type="match status" value="1"/>
</dbReference>
<protein>
    <recommendedName>
        <fullName evidence="3">EF-hand domain-containing protein</fullName>
    </recommendedName>
</protein>
<feature type="compositionally biased region" description="Basic and acidic residues" evidence="2">
    <location>
        <begin position="133"/>
        <end position="149"/>
    </location>
</feature>
<dbReference type="Gene3D" id="1.10.238.10">
    <property type="entry name" value="EF-hand"/>
    <property type="match status" value="1"/>
</dbReference>
<dbReference type="SUPFAM" id="SSF47473">
    <property type="entry name" value="EF-hand"/>
    <property type="match status" value="1"/>
</dbReference>
<feature type="region of interest" description="Disordered" evidence="2">
    <location>
        <begin position="110"/>
        <end position="207"/>
    </location>
</feature>
<evidence type="ECO:0000313" key="4">
    <source>
        <dbReference type="EMBL" id="ETO36637.1"/>
    </source>
</evidence>
<name>X6PG13_RETFI</name>
<feature type="coiled-coil region" evidence="1">
    <location>
        <begin position="12"/>
        <end position="43"/>
    </location>
</feature>
<reference evidence="4 5" key="1">
    <citation type="journal article" date="2013" name="Curr. Biol.">
        <title>The Genome of the Foraminiferan Reticulomyxa filosa.</title>
        <authorList>
            <person name="Glockner G."/>
            <person name="Hulsmann N."/>
            <person name="Schleicher M."/>
            <person name="Noegel A.A."/>
            <person name="Eichinger L."/>
            <person name="Gallinger C."/>
            <person name="Pawlowski J."/>
            <person name="Sierra R."/>
            <person name="Euteneuer U."/>
            <person name="Pillet L."/>
            <person name="Moustafa A."/>
            <person name="Platzer M."/>
            <person name="Groth M."/>
            <person name="Szafranski K."/>
            <person name="Schliwa M."/>
        </authorList>
    </citation>
    <scope>NUCLEOTIDE SEQUENCE [LARGE SCALE GENOMIC DNA]</scope>
</reference>
<dbReference type="EMBL" id="ASPP01000452">
    <property type="protein sequence ID" value="ETO36637.1"/>
    <property type="molecule type" value="Genomic_DNA"/>
</dbReference>
<evidence type="ECO:0000256" key="2">
    <source>
        <dbReference type="SAM" id="MobiDB-lite"/>
    </source>
</evidence>
<dbReference type="InterPro" id="IPR011992">
    <property type="entry name" value="EF-hand-dom_pair"/>
</dbReference>
<sequence length="391" mass="43949">EKAGVVNSKLEKTVLDRQAQLIREEEEEMKKEVSKNKEKALQEPIRVKDEEAIKMVSEKDTYKKQLLQYASALEMLMNENAVGRQQQELLKIRQKLEALAADKIEQLQQEEKKAGTEVALPEGATESMSFGNEKYDPGKQDHLITDRSGKTKTTTEAAAAPPSPAPTTAASSEATTPTTGPSSAGEAAPAADTLPKEERRRARSERTLSRFSKQINFMLNNLETKLAGTENAIGATMKAFKDGDNITYDEVVKVMKEKLREVDMREDQISRIIQDLDFKGDGKISRDEIADVVKMLQEEMNESIPKKETSPADKNAQTLIVPIKKKNIVVIKSANKKKDGILVQKKKNKTITFSKYFQSFSLAFLTTNKQYIVIEIFHKKAMKKLSFLYLE</sequence>
<dbReference type="AlphaFoldDB" id="X6PG13"/>
<keyword evidence="5" id="KW-1185">Reference proteome</keyword>
<evidence type="ECO:0000259" key="3">
    <source>
        <dbReference type="PROSITE" id="PS50222"/>
    </source>
</evidence>
<feature type="domain" description="EF-hand" evidence="3">
    <location>
        <begin position="264"/>
        <end position="299"/>
    </location>
</feature>
<comment type="caution">
    <text evidence="4">The sequence shown here is derived from an EMBL/GenBank/DDBJ whole genome shotgun (WGS) entry which is preliminary data.</text>
</comment>
<accession>X6PG13</accession>
<gene>
    <name evidence="4" type="ORF">RFI_00425</name>
</gene>
<dbReference type="InterPro" id="IPR002048">
    <property type="entry name" value="EF_hand_dom"/>
</dbReference>
<feature type="compositionally biased region" description="Basic and acidic residues" evidence="2">
    <location>
        <begin position="194"/>
        <end position="207"/>
    </location>
</feature>
<organism evidence="4 5">
    <name type="scientific">Reticulomyxa filosa</name>
    <dbReference type="NCBI Taxonomy" id="46433"/>
    <lineage>
        <taxon>Eukaryota</taxon>
        <taxon>Sar</taxon>
        <taxon>Rhizaria</taxon>
        <taxon>Retaria</taxon>
        <taxon>Foraminifera</taxon>
        <taxon>Monothalamids</taxon>
        <taxon>Reticulomyxidae</taxon>
        <taxon>Reticulomyxa</taxon>
    </lineage>
</organism>
<evidence type="ECO:0000256" key="1">
    <source>
        <dbReference type="SAM" id="Coils"/>
    </source>
</evidence>
<feature type="non-terminal residue" evidence="4">
    <location>
        <position position="1"/>
    </location>
</feature>
<proteinExistence type="predicted"/>
<dbReference type="Proteomes" id="UP000023152">
    <property type="component" value="Unassembled WGS sequence"/>
</dbReference>
<keyword evidence="1" id="KW-0175">Coiled coil</keyword>
<evidence type="ECO:0000313" key="5">
    <source>
        <dbReference type="Proteomes" id="UP000023152"/>
    </source>
</evidence>